<gene>
    <name evidence="2" type="ORF">SAMN04488118_104224</name>
</gene>
<dbReference type="RefSeq" id="WP_090217979.1">
    <property type="nucleotide sequence ID" value="NZ_FMWG01000004.1"/>
</dbReference>
<sequence>MRPFHLAFPVRNLDAAKVFYFEVLGCKPGREIAGHWFDFDLFGHQMSAHLQTDAPQPHQMLGEVAGDCVPIPHFGVVLDIETFDKLADRLARNPDTDWILRPKKRMRGEPGEQVTMFVRDPSGNALEFKGFAEQASLFAM</sequence>
<feature type="domain" description="VOC" evidence="1">
    <location>
        <begin position="2"/>
        <end position="131"/>
    </location>
</feature>
<dbReference type="Gene3D" id="3.10.180.10">
    <property type="entry name" value="2,3-Dihydroxybiphenyl 1,2-Dioxygenase, domain 1"/>
    <property type="match status" value="1"/>
</dbReference>
<dbReference type="Proteomes" id="UP000198767">
    <property type="component" value="Unassembled WGS sequence"/>
</dbReference>
<dbReference type="PANTHER" id="PTHR39434">
    <property type="match status" value="1"/>
</dbReference>
<name>A0A1G5QHG2_9RHOB</name>
<dbReference type="PROSITE" id="PS51819">
    <property type="entry name" value="VOC"/>
    <property type="match status" value="1"/>
</dbReference>
<dbReference type="PANTHER" id="PTHR39434:SF1">
    <property type="entry name" value="VOC DOMAIN-CONTAINING PROTEIN"/>
    <property type="match status" value="1"/>
</dbReference>
<dbReference type="Pfam" id="PF00903">
    <property type="entry name" value="Glyoxalase"/>
    <property type="match status" value="1"/>
</dbReference>
<proteinExistence type="predicted"/>
<keyword evidence="3" id="KW-1185">Reference proteome</keyword>
<organism evidence="2 3">
    <name type="scientific">Epibacterium ulvae</name>
    <dbReference type="NCBI Taxonomy" id="1156985"/>
    <lineage>
        <taxon>Bacteria</taxon>
        <taxon>Pseudomonadati</taxon>
        <taxon>Pseudomonadota</taxon>
        <taxon>Alphaproteobacteria</taxon>
        <taxon>Rhodobacterales</taxon>
        <taxon>Roseobacteraceae</taxon>
        <taxon>Epibacterium</taxon>
    </lineage>
</organism>
<dbReference type="InterPro" id="IPR037523">
    <property type="entry name" value="VOC_core"/>
</dbReference>
<evidence type="ECO:0000259" key="1">
    <source>
        <dbReference type="PROSITE" id="PS51819"/>
    </source>
</evidence>
<dbReference type="OrthoDB" id="793940at2"/>
<dbReference type="InterPro" id="IPR004360">
    <property type="entry name" value="Glyas_Fos-R_dOase_dom"/>
</dbReference>
<evidence type="ECO:0000313" key="3">
    <source>
        <dbReference type="Proteomes" id="UP000198767"/>
    </source>
</evidence>
<reference evidence="2 3" key="1">
    <citation type="submission" date="2016-10" db="EMBL/GenBank/DDBJ databases">
        <authorList>
            <person name="de Groot N.N."/>
        </authorList>
    </citation>
    <scope>NUCLEOTIDE SEQUENCE [LARGE SCALE GENOMIC DNA]</scope>
    <source>
        <strain evidence="2 3">U95</strain>
    </source>
</reference>
<dbReference type="SUPFAM" id="SSF54593">
    <property type="entry name" value="Glyoxalase/Bleomycin resistance protein/Dihydroxybiphenyl dioxygenase"/>
    <property type="match status" value="1"/>
</dbReference>
<dbReference type="AlphaFoldDB" id="A0A1G5QHG2"/>
<dbReference type="EMBL" id="FMWG01000004">
    <property type="protein sequence ID" value="SCZ61303.1"/>
    <property type="molecule type" value="Genomic_DNA"/>
</dbReference>
<evidence type="ECO:0000313" key="2">
    <source>
        <dbReference type="EMBL" id="SCZ61303.1"/>
    </source>
</evidence>
<dbReference type="STRING" id="1156985.SAMN04488118_104224"/>
<dbReference type="InterPro" id="IPR029068">
    <property type="entry name" value="Glyas_Bleomycin-R_OHBP_Dase"/>
</dbReference>
<accession>A0A1G5QHG2</accession>
<protein>
    <recommendedName>
        <fullName evidence="1">VOC domain-containing protein</fullName>
    </recommendedName>
</protein>